<dbReference type="Gene3D" id="1.10.260.40">
    <property type="entry name" value="lambda repressor-like DNA-binding domains"/>
    <property type="match status" value="1"/>
</dbReference>
<accession>A0A2S5GQY4</accession>
<name>A0A2S5GQY4_9BURK</name>
<dbReference type="RefSeq" id="WP_104144033.1">
    <property type="nucleotide sequence ID" value="NZ_PREU01000006.1"/>
</dbReference>
<evidence type="ECO:0000313" key="2">
    <source>
        <dbReference type="Proteomes" id="UP000239990"/>
    </source>
</evidence>
<evidence type="ECO:0008006" key="3">
    <source>
        <dbReference type="Google" id="ProtNLM"/>
    </source>
</evidence>
<dbReference type="InterPro" id="IPR031856">
    <property type="entry name" value="YdaS_toxin-like"/>
</dbReference>
<dbReference type="EMBL" id="PREU01000006">
    <property type="protein sequence ID" value="PPA75356.1"/>
    <property type="molecule type" value="Genomic_DNA"/>
</dbReference>
<dbReference type="InterPro" id="IPR010982">
    <property type="entry name" value="Lambda_DNA-bd_dom_sf"/>
</dbReference>
<dbReference type="AlphaFoldDB" id="A0A2S5GQY4"/>
<dbReference type="GO" id="GO:0003677">
    <property type="term" value="F:DNA binding"/>
    <property type="evidence" value="ECO:0007669"/>
    <property type="project" value="InterPro"/>
</dbReference>
<evidence type="ECO:0000313" key="1">
    <source>
        <dbReference type="EMBL" id="PPA75356.1"/>
    </source>
</evidence>
<dbReference type="SUPFAM" id="SSF47413">
    <property type="entry name" value="lambda repressor-like DNA-binding domains"/>
    <property type="match status" value="1"/>
</dbReference>
<protein>
    <recommendedName>
        <fullName evidence="3">Transcriptional regulator</fullName>
    </recommendedName>
</protein>
<dbReference type="Proteomes" id="UP000239990">
    <property type="component" value="Unassembled WGS sequence"/>
</dbReference>
<gene>
    <name evidence="1" type="ORF">C4E15_14705</name>
</gene>
<organism evidence="1 2">
    <name type="scientific">Achromobacter spanius</name>
    <dbReference type="NCBI Taxonomy" id="217203"/>
    <lineage>
        <taxon>Bacteria</taxon>
        <taxon>Pseudomonadati</taxon>
        <taxon>Pseudomonadota</taxon>
        <taxon>Betaproteobacteria</taxon>
        <taxon>Burkholderiales</taxon>
        <taxon>Alcaligenaceae</taxon>
        <taxon>Achromobacter</taxon>
    </lineage>
</organism>
<sequence length="79" mass="8868">MNLPDYFKQEGALTAAMFARLVGVSPALVYQWRTGRRPVPVKHCALIELATDGAVTRRDLRPSDCTQIWPELAERITAQ</sequence>
<comment type="caution">
    <text evidence="1">The sequence shown here is derived from an EMBL/GenBank/DDBJ whole genome shotgun (WGS) entry which is preliminary data.</text>
</comment>
<dbReference type="Pfam" id="PF15943">
    <property type="entry name" value="YdaS_toxin"/>
    <property type="match status" value="1"/>
</dbReference>
<reference evidence="1 2" key="1">
    <citation type="submission" date="2018-02" db="EMBL/GenBank/DDBJ databases">
        <title>Draft Genome of Achromobacter spanius stain 6.</title>
        <authorList>
            <person name="Gunasekera T.S."/>
            <person name="Radwan O."/>
            <person name="Ruiz O.N."/>
        </authorList>
    </citation>
    <scope>NUCLEOTIDE SEQUENCE [LARGE SCALE GENOMIC DNA]</scope>
    <source>
        <strain evidence="1 2">6</strain>
    </source>
</reference>
<proteinExistence type="predicted"/>
<dbReference type="OrthoDB" id="6446140at2"/>